<dbReference type="InterPro" id="IPR045888">
    <property type="entry name" value="Erv"/>
</dbReference>
<dbReference type="InterPro" id="IPR039542">
    <property type="entry name" value="Erv_N"/>
</dbReference>
<evidence type="ECO:0000256" key="3">
    <source>
        <dbReference type="ARBA" id="ARBA00022692"/>
    </source>
</evidence>
<dbReference type="PANTHER" id="PTHR10984">
    <property type="entry name" value="ENDOPLASMIC RETICULUM-GOLGI INTERMEDIATE COMPARTMENT PROTEIN"/>
    <property type="match status" value="1"/>
</dbReference>
<evidence type="ECO:0000313" key="11">
    <source>
        <dbReference type="Proteomes" id="UP000030748"/>
    </source>
</evidence>
<dbReference type="OrthoDB" id="72053at2759"/>
<feature type="region of interest" description="Disordered" evidence="7">
    <location>
        <begin position="270"/>
        <end position="289"/>
    </location>
</feature>
<dbReference type="Pfam" id="PF13850">
    <property type="entry name" value="ERGIC_N"/>
    <property type="match status" value="1"/>
</dbReference>
<evidence type="ECO:0000256" key="4">
    <source>
        <dbReference type="ARBA" id="ARBA00022729"/>
    </source>
</evidence>
<dbReference type="Gene3D" id="3.40.30.10">
    <property type="entry name" value="Glutaredoxin"/>
    <property type="match status" value="1"/>
</dbReference>
<dbReference type="PhylomeDB" id="A0A022PWN4"/>
<keyword evidence="11" id="KW-1185">Reference proteome</keyword>
<dbReference type="eggNOG" id="KOG2667">
    <property type="taxonomic scope" value="Eukaryota"/>
</dbReference>
<evidence type="ECO:0000256" key="6">
    <source>
        <dbReference type="ARBA" id="ARBA00023136"/>
    </source>
</evidence>
<evidence type="ECO:0000313" key="10">
    <source>
        <dbReference type="EMBL" id="EYU19228.1"/>
    </source>
</evidence>
<feature type="transmembrane region" description="Helical" evidence="8">
    <location>
        <begin position="442"/>
        <end position="464"/>
    </location>
</feature>
<dbReference type="AlphaFoldDB" id="A0A022PWN4"/>
<dbReference type="CDD" id="cd02961">
    <property type="entry name" value="PDI_a_family"/>
    <property type="match status" value="1"/>
</dbReference>
<protein>
    <recommendedName>
        <fullName evidence="9">Thioredoxin domain-containing protein</fullName>
    </recommendedName>
</protein>
<accession>A0A022PWN4</accession>
<organism evidence="10 11">
    <name type="scientific">Erythranthe guttata</name>
    <name type="common">Yellow monkey flower</name>
    <name type="synonym">Mimulus guttatus</name>
    <dbReference type="NCBI Taxonomy" id="4155"/>
    <lineage>
        <taxon>Eukaryota</taxon>
        <taxon>Viridiplantae</taxon>
        <taxon>Streptophyta</taxon>
        <taxon>Embryophyta</taxon>
        <taxon>Tracheophyta</taxon>
        <taxon>Spermatophyta</taxon>
        <taxon>Magnoliopsida</taxon>
        <taxon>eudicotyledons</taxon>
        <taxon>Gunneridae</taxon>
        <taxon>Pentapetalae</taxon>
        <taxon>asterids</taxon>
        <taxon>lamiids</taxon>
        <taxon>Lamiales</taxon>
        <taxon>Phrymaceae</taxon>
        <taxon>Erythranthe</taxon>
    </lineage>
</organism>
<dbReference type="GO" id="GO:0030134">
    <property type="term" value="C:COPII-coated ER to Golgi transport vesicle"/>
    <property type="evidence" value="ECO:0000318"/>
    <property type="project" value="GO_Central"/>
</dbReference>
<keyword evidence="3 8" id="KW-0812">Transmembrane</keyword>
<dbReference type="STRING" id="4155.A0A022PWN4"/>
<feature type="domain" description="Thioredoxin" evidence="9">
    <location>
        <begin position="120"/>
        <end position="263"/>
    </location>
</feature>
<dbReference type="Proteomes" id="UP000030748">
    <property type="component" value="Unassembled WGS sequence"/>
</dbReference>
<dbReference type="PANTHER" id="PTHR10984:SF37">
    <property type="entry name" value="PROTEIN DISULFIDE-ISOMERASE 5-3"/>
    <property type="match status" value="1"/>
</dbReference>
<keyword evidence="4" id="KW-0732">Signal</keyword>
<comment type="subcellular location">
    <subcellularLocation>
        <location evidence="1">Membrane</location>
        <topology evidence="1">Single-pass membrane protein</topology>
    </subcellularLocation>
</comment>
<evidence type="ECO:0000256" key="8">
    <source>
        <dbReference type="SAM" id="Phobius"/>
    </source>
</evidence>
<evidence type="ECO:0000256" key="2">
    <source>
        <dbReference type="ARBA" id="ARBA00006347"/>
    </source>
</evidence>
<dbReference type="Pfam" id="PF00085">
    <property type="entry name" value="Thioredoxin"/>
    <property type="match status" value="1"/>
</dbReference>
<dbReference type="GO" id="GO:0016020">
    <property type="term" value="C:membrane"/>
    <property type="evidence" value="ECO:0007669"/>
    <property type="project" value="UniProtKB-SubCell"/>
</dbReference>
<dbReference type="PROSITE" id="PS51352">
    <property type="entry name" value="THIOREDOXIN_2"/>
    <property type="match status" value="1"/>
</dbReference>
<evidence type="ECO:0000256" key="7">
    <source>
        <dbReference type="SAM" id="MobiDB-lite"/>
    </source>
</evidence>
<dbReference type="GO" id="GO:0005783">
    <property type="term" value="C:endoplasmic reticulum"/>
    <property type="evidence" value="ECO:0000318"/>
    <property type="project" value="GO_Central"/>
</dbReference>
<feature type="transmembrane region" description="Helical" evidence="8">
    <location>
        <begin position="20"/>
        <end position="44"/>
    </location>
</feature>
<dbReference type="SUPFAM" id="SSF52833">
    <property type="entry name" value="Thioredoxin-like"/>
    <property type="match status" value="1"/>
</dbReference>
<dbReference type="InterPro" id="IPR012936">
    <property type="entry name" value="Erv_C"/>
</dbReference>
<reference evidence="10 11" key="1">
    <citation type="journal article" date="2013" name="Proc. Natl. Acad. Sci. U.S.A.">
        <title>Fine-scale variation in meiotic recombination in Mimulus inferred from population shotgun sequencing.</title>
        <authorList>
            <person name="Hellsten U."/>
            <person name="Wright K.M."/>
            <person name="Jenkins J."/>
            <person name="Shu S."/>
            <person name="Yuan Y."/>
            <person name="Wessler S.R."/>
            <person name="Schmutz J."/>
            <person name="Willis J.H."/>
            <person name="Rokhsar D.S."/>
        </authorList>
    </citation>
    <scope>NUCLEOTIDE SEQUENCE [LARGE SCALE GENOMIC DNA]</scope>
    <source>
        <strain evidence="11">cv. DUN x IM62</strain>
    </source>
</reference>
<proteinExistence type="inferred from homology"/>
<dbReference type="EMBL" id="KI632305">
    <property type="protein sequence ID" value="EYU19228.1"/>
    <property type="molecule type" value="Genomic_DNA"/>
</dbReference>
<sequence>MVSSTKIKSVDFYRKIPRDLTEASLSGAGLSIIAALSMMFLFGMELNDYMRVSTATSVVVDKSSDGDFLRIDFNISFPALSCEFASVDVSDVLGTNRLNLTKTIRKYSIDSKLNPTGPEFRSGAVAKAIKHDEQDDEEYGEGSVTLTARNFDRISHQHAILVVNFFAPWCYWSNRLKPSWEKAAKIIRERYDPEMDGRIILGKVDCTQEAELCTRNHIQGYPSIRIFRKGSDVRNDHGHHDHESYYGDRDTDTLVKTMEDLVAPISVQSLSASDSPATEAKDDSKRPAPLAGGCRVEGFVRVKKVPGNLIVSARSASHSFDGSQMNMSHVISHFSFGKMITPRVMSDMKRLLPHLGLSHDRLNGLSYISNPTDSNANVTIEHYLQVVKTEVMTRSYKLLEEYEYTAHSSLSHSNNIPVAKFHFELSPMQVLITENYKSFSHFITNVCAIIGGVFTVAGIVDSILHNTIRMMKKVELGKNY</sequence>
<gene>
    <name evidence="10" type="ORF">MIMGU_mgv1a005519mg</name>
</gene>
<keyword evidence="5 8" id="KW-1133">Transmembrane helix</keyword>
<keyword evidence="6 8" id="KW-0472">Membrane</keyword>
<dbReference type="Pfam" id="PF07970">
    <property type="entry name" value="COPIIcoated_ERV"/>
    <property type="match status" value="1"/>
</dbReference>
<comment type="similarity">
    <text evidence="2">Belongs to the protein disulfide isomerase family.</text>
</comment>
<dbReference type="KEGG" id="egt:105948860"/>
<dbReference type="FunFam" id="3.40.30.10:FF:000174">
    <property type="entry name" value="Protein disulfide-isomerase 5-4"/>
    <property type="match status" value="1"/>
</dbReference>
<evidence type="ECO:0000256" key="5">
    <source>
        <dbReference type="ARBA" id="ARBA00022989"/>
    </source>
</evidence>
<dbReference type="InterPro" id="IPR036249">
    <property type="entry name" value="Thioredoxin-like_sf"/>
</dbReference>
<evidence type="ECO:0000256" key="1">
    <source>
        <dbReference type="ARBA" id="ARBA00004167"/>
    </source>
</evidence>
<dbReference type="InterPro" id="IPR013766">
    <property type="entry name" value="Thioredoxin_domain"/>
</dbReference>
<name>A0A022PWN4_ERYGU</name>
<dbReference type="OMA" id="MYGDING"/>
<evidence type="ECO:0000259" key="9">
    <source>
        <dbReference type="PROSITE" id="PS51352"/>
    </source>
</evidence>